<reference evidence="2 3" key="1">
    <citation type="submission" date="2022-02" db="EMBL/GenBank/DDBJ databases">
        <title>Shinella B3.7 sp. nov., isolated from Sediment (Zhairuo Island).</title>
        <authorList>
            <person name="Chen G."/>
        </authorList>
    </citation>
    <scope>NUCLEOTIDE SEQUENCE [LARGE SCALE GENOMIC DNA]</scope>
    <source>
        <strain evidence="2 3">B3.7</strain>
        <plasmid evidence="2">unnamed</plasmid>
    </source>
</reference>
<dbReference type="Pfam" id="PF00196">
    <property type="entry name" value="GerE"/>
    <property type="match status" value="1"/>
</dbReference>
<dbReference type="InterPro" id="IPR036388">
    <property type="entry name" value="WH-like_DNA-bd_sf"/>
</dbReference>
<gene>
    <name evidence="2" type="ORF">MKI86_19310</name>
</gene>
<feature type="domain" description="HTH luxR-type" evidence="1">
    <location>
        <begin position="1"/>
        <end position="47"/>
    </location>
</feature>
<dbReference type="EMBL" id="JAKVIN010000008">
    <property type="protein sequence ID" value="MCJ8151294.1"/>
    <property type="molecule type" value="Genomic_DNA"/>
</dbReference>
<proteinExistence type="predicted"/>
<dbReference type="PROSITE" id="PS50043">
    <property type="entry name" value="HTH_LUXR_2"/>
    <property type="match status" value="1"/>
</dbReference>
<dbReference type="Proteomes" id="UP001201844">
    <property type="component" value="Unassembled WGS sequence"/>
</dbReference>
<evidence type="ECO:0000259" key="1">
    <source>
        <dbReference type="PROSITE" id="PS50043"/>
    </source>
</evidence>
<dbReference type="SUPFAM" id="SSF46894">
    <property type="entry name" value="C-terminal effector domain of the bipartite response regulators"/>
    <property type="match status" value="1"/>
</dbReference>
<dbReference type="InterPro" id="IPR016032">
    <property type="entry name" value="Sig_transdc_resp-reg_C-effctor"/>
</dbReference>
<accession>A0ABT0CRP6</accession>
<dbReference type="Gene3D" id="1.10.10.10">
    <property type="entry name" value="Winged helix-like DNA-binding domain superfamily/Winged helix DNA-binding domain"/>
    <property type="match status" value="1"/>
</dbReference>
<evidence type="ECO:0000313" key="2">
    <source>
        <dbReference type="EMBL" id="MCJ8151294.1"/>
    </source>
</evidence>
<protein>
    <submittedName>
        <fullName evidence="2">LuxR C-terminal-related transcriptional regulator</fullName>
    </submittedName>
</protein>
<geneLocation type="plasmid" evidence="2">
    <name>unnamed</name>
</geneLocation>
<dbReference type="InterPro" id="IPR000792">
    <property type="entry name" value="Tscrpt_reg_LuxR_C"/>
</dbReference>
<dbReference type="SMART" id="SM00421">
    <property type="entry name" value="HTH_LUXR"/>
    <property type="match status" value="1"/>
</dbReference>
<sequence>MKGYSNAAIAAQLNITTGGVKNHKLRLYERLDITTERELISAVLSHL</sequence>
<keyword evidence="3" id="KW-1185">Reference proteome</keyword>
<organism evidence="2 3">
    <name type="scientific">Shinella sedimenti</name>
    <dbReference type="NCBI Taxonomy" id="2919913"/>
    <lineage>
        <taxon>Bacteria</taxon>
        <taxon>Pseudomonadati</taxon>
        <taxon>Pseudomonadota</taxon>
        <taxon>Alphaproteobacteria</taxon>
        <taxon>Hyphomicrobiales</taxon>
        <taxon>Rhizobiaceae</taxon>
        <taxon>Shinella</taxon>
    </lineage>
</organism>
<keyword evidence="2" id="KW-0614">Plasmid</keyword>
<comment type="caution">
    <text evidence="2">The sequence shown here is derived from an EMBL/GenBank/DDBJ whole genome shotgun (WGS) entry which is preliminary data.</text>
</comment>
<name>A0ABT0CRP6_9HYPH</name>
<evidence type="ECO:0000313" key="3">
    <source>
        <dbReference type="Proteomes" id="UP001201844"/>
    </source>
</evidence>